<comment type="caution">
    <text evidence="2">The sequence shown here is derived from an EMBL/GenBank/DDBJ whole genome shotgun (WGS) entry which is preliminary data.</text>
</comment>
<dbReference type="Proteomes" id="UP000761423">
    <property type="component" value="Unassembled WGS sequence"/>
</dbReference>
<dbReference type="RefSeq" id="WP_166235892.1">
    <property type="nucleotide sequence ID" value="NZ_JAAJBV010000002.1"/>
</dbReference>
<keyword evidence="3" id="KW-1185">Reference proteome</keyword>
<feature type="region of interest" description="Disordered" evidence="1">
    <location>
        <begin position="25"/>
        <end position="54"/>
    </location>
</feature>
<accession>A0ABX0ICI9</accession>
<organism evidence="2 3">
    <name type="scientific">Flavobacterium celericrescens</name>
    <dbReference type="NCBI Taxonomy" id="2709780"/>
    <lineage>
        <taxon>Bacteria</taxon>
        <taxon>Pseudomonadati</taxon>
        <taxon>Bacteroidota</taxon>
        <taxon>Flavobacteriia</taxon>
        <taxon>Flavobacteriales</taxon>
        <taxon>Flavobacteriaceae</taxon>
        <taxon>Flavobacterium</taxon>
    </lineage>
</organism>
<dbReference type="EMBL" id="JAAJBV010000002">
    <property type="protein sequence ID" value="NHM03890.1"/>
    <property type="molecule type" value="Genomic_DNA"/>
</dbReference>
<reference evidence="2 3" key="1">
    <citation type="submission" date="2020-02" db="EMBL/GenBank/DDBJ databases">
        <authorList>
            <person name="Chen W.-M."/>
        </authorList>
    </citation>
    <scope>NUCLEOTIDE SEQUENCE [LARGE SCALE GENOMIC DNA]</scope>
    <source>
        <strain evidence="2 3">TWA-26</strain>
    </source>
</reference>
<name>A0ABX0ICI9_9FLAO</name>
<protein>
    <submittedName>
        <fullName evidence="2">Uncharacterized protein</fullName>
    </submittedName>
</protein>
<evidence type="ECO:0000313" key="3">
    <source>
        <dbReference type="Proteomes" id="UP000761423"/>
    </source>
</evidence>
<evidence type="ECO:0000256" key="1">
    <source>
        <dbReference type="SAM" id="MobiDB-lite"/>
    </source>
</evidence>
<sequence length="54" mass="5916">MIYSLTYNSSSKINSSVSISFKNIKSDGNLNHQNETMSRTSASAISKSEIKSNN</sequence>
<proteinExistence type="predicted"/>
<feature type="compositionally biased region" description="Low complexity" evidence="1">
    <location>
        <begin position="41"/>
        <end position="54"/>
    </location>
</feature>
<feature type="compositionally biased region" description="Polar residues" evidence="1">
    <location>
        <begin position="28"/>
        <end position="40"/>
    </location>
</feature>
<evidence type="ECO:0000313" key="2">
    <source>
        <dbReference type="EMBL" id="NHM03890.1"/>
    </source>
</evidence>
<gene>
    <name evidence="2" type="ORF">G4L40_04130</name>
</gene>